<organism evidence="2 3">
    <name type="scientific">Ktedonosporobacter rubrisoli</name>
    <dbReference type="NCBI Taxonomy" id="2509675"/>
    <lineage>
        <taxon>Bacteria</taxon>
        <taxon>Bacillati</taxon>
        <taxon>Chloroflexota</taxon>
        <taxon>Ktedonobacteria</taxon>
        <taxon>Ktedonobacterales</taxon>
        <taxon>Ktedonosporobacteraceae</taxon>
        <taxon>Ktedonosporobacter</taxon>
    </lineage>
</organism>
<dbReference type="InterPro" id="IPR050483">
    <property type="entry name" value="CoA-transferase_III_domain"/>
</dbReference>
<name>A0A4P6JJ39_KTERU</name>
<dbReference type="Pfam" id="PF02515">
    <property type="entry name" value="CoA_transf_3"/>
    <property type="match status" value="1"/>
</dbReference>
<dbReference type="EMBL" id="CP035758">
    <property type="protein sequence ID" value="QBD75115.1"/>
    <property type="molecule type" value="Genomic_DNA"/>
</dbReference>
<gene>
    <name evidence="2" type="ORF">EPA93_03530</name>
</gene>
<dbReference type="SUPFAM" id="SSF89796">
    <property type="entry name" value="CoA-transferase family III (CaiB/BaiF)"/>
    <property type="match status" value="1"/>
</dbReference>
<sequence>MSDEQRGPLAGFRVLELGNMIAAPFAGRLFAEFGAEVIKVERPKVGDELRRWRLFRGENSLFWYLQARNKKSITLDLRKPEGQEIALKLLSHVDVVLENFRPGTLEKWNLGYEAMKRVNSDIILVRISGYGQDGPYKDRPGFASVAEAMGGLRTLTGYPDRPPTRMGVSLGDSLAGMFGAIGALMALLHRERQRQNEQSTTGQGNGQIIDVALYESVFAVLDSTLPEYDGYGIVRQRTGNTLPGITPSNIYPCRENKWAAIGGNADAIFKRLMHAIGHPELADDRRFVDNAARSQHQEFLDTTIAEWTAQRTLDEVITAMVEASVPAGPIYDASDIVKDPQFQAREMLEEHSVEIEPGKPEPIRFPGIVPRLSKTPGATQWLGPQLGAQNAEIYESLLKLSPEQLESLQQAGVI</sequence>
<keyword evidence="3" id="KW-1185">Reference proteome</keyword>
<protein>
    <submittedName>
        <fullName evidence="2">CoA transferase</fullName>
    </submittedName>
</protein>
<dbReference type="Proteomes" id="UP000290365">
    <property type="component" value="Chromosome"/>
</dbReference>
<dbReference type="PANTHER" id="PTHR48207">
    <property type="entry name" value="SUCCINATE--HYDROXYMETHYLGLUTARATE COA-TRANSFERASE"/>
    <property type="match status" value="1"/>
</dbReference>
<dbReference type="InterPro" id="IPR023606">
    <property type="entry name" value="CoA-Trfase_III_dom_1_sf"/>
</dbReference>
<dbReference type="GO" id="GO:0008410">
    <property type="term" value="F:CoA-transferase activity"/>
    <property type="evidence" value="ECO:0007669"/>
    <property type="project" value="TreeGrafter"/>
</dbReference>
<keyword evidence="1 2" id="KW-0808">Transferase</keyword>
<accession>A0A4P6JJ39</accession>
<dbReference type="RefSeq" id="WP_129885714.1">
    <property type="nucleotide sequence ID" value="NZ_CP035758.1"/>
</dbReference>
<evidence type="ECO:0000313" key="2">
    <source>
        <dbReference type="EMBL" id="QBD75115.1"/>
    </source>
</evidence>
<dbReference type="OrthoDB" id="9780178at2"/>
<proteinExistence type="predicted"/>
<dbReference type="Gene3D" id="3.30.1540.10">
    <property type="entry name" value="formyl-coa transferase, domain 3"/>
    <property type="match status" value="1"/>
</dbReference>
<dbReference type="KEGG" id="kbs:EPA93_03530"/>
<dbReference type="InterPro" id="IPR003673">
    <property type="entry name" value="CoA-Trfase_fam_III"/>
</dbReference>
<dbReference type="Gene3D" id="3.40.50.10540">
    <property type="entry name" value="Crotonobetainyl-coa:carnitine coa-transferase, domain 1"/>
    <property type="match status" value="1"/>
</dbReference>
<reference evidence="2 3" key="1">
    <citation type="submission" date="2019-01" db="EMBL/GenBank/DDBJ databases">
        <title>Ktedonosporobacter rubrisoli SCAWS-G2.</title>
        <authorList>
            <person name="Huang Y."/>
            <person name="Yan B."/>
        </authorList>
    </citation>
    <scope>NUCLEOTIDE SEQUENCE [LARGE SCALE GENOMIC DNA]</scope>
    <source>
        <strain evidence="2 3">SCAWS-G2</strain>
    </source>
</reference>
<dbReference type="AlphaFoldDB" id="A0A4P6JJ39"/>
<evidence type="ECO:0000256" key="1">
    <source>
        <dbReference type="ARBA" id="ARBA00022679"/>
    </source>
</evidence>
<dbReference type="InterPro" id="IPR044855">
    <property type="entry name" value="CoA-Trfase_III_dom3_sf"/>
</dbReference>
<dbReference type="PANTHER" id="PTHR48207:SF3">
    <property type="entry name" value="SUCCINATE--HYDROXYMETHYLGLUTARATE COA-TRANSFERASE"/>
    <property type="match status" value="1"/>
</dbReference>
<evidence type="ECO:0000313" key="3">
    <source>
        <dbReference type="Proteomes" id="UP000290365"/>
    </source>
</evidence>